<evidence type="ECO:0000313" key="4">
    <source>
        <dbReference type="Proteomes" id="UP000789396"/>
    </source>
</evidence>
<dbReference type="GO" id="GO:0008195">
    <property type="term" value="F:phosphatidate phosphatase activity"/>
    <property type="evidence" value="ECO:0007669"/>
    <property type="project" value="InterPro"/>
</dbReference>
<keyword evidence="4" id="KW-1185">Reference proteome</keyword>
<name>A0A9N9FIB0_9GLOM</name>
<dbReference type="InterPro" id="IPR052935">
    <property type="entry name" value="Mg2+_PAP"/>
</dbReference>
<reference evidence="3" key="1">
    <citation type="submission" date="2021-06" db="EMBL/GenBank/DDBJ databases">
        <authorList>
            <person name="Kallberg Y."/>
            <person name="Tangrot J."/>
            <person name="Rosling A."/>
        </authorList>
    </citation>
    <scope>NUCLEOTIDE SEQUENCE</scope>
    <source>
        <strain evidence="3">IN212</strain>
    </source>
</reference>
<feature type="compositionally biased region" description="Acidic residues" evidence="1">
    <location>
        <begin position="353"/>
        <end position="362"/>
    </location>
</feature>
<dbReference type="InterPro" id="IPR023214">
    <property type="entry name" value="HAD_sf"/>
</dbReference>
<protein>
    <submittedName>
        <fullName evidence="3">10664_t:CDS:1</fullName>
    </submittedName>
</protein>
<feature type="compositionally biased region" description="Basic and acidic residues" evidence="1">
    <location>
        <begin position="415"/>
        <end position="428"/>
    </location>
</feature>
<comment type="caution">
    <text evidence="3">The sequence shown here is derived from an EMBL/GenBank/DDBJ whole genome shotgun (WGS) entry which is preliminary data.</text>
</comment>
<sequence length="482" mass="55117">MSESAKIDPVVFTALKKLRSSNKFKLAALTNNFLMPTDDLKEIELLGGTIPQELKGLFDEFFESSVIGLSTMSVTVTLPEENNNENEEYDKHCLLFPTYATKHGLDNEEFMVRVIGITNSDKMAIESDPKGPEEDPKKILDNVNEKIKDKIEEQHKHPDDKNPFAIFKPHTGNVNGNISIQQAIVNEWIGGKPTGNDRKSLIEGVFGIFGKGQQKEEQKEQPKGEKIKLLKLEAHQHQIVNPLLKQTYGVVNLIEPDGYSVISDIDDTIKQTEILEGARTVFSNTFLQKAKENPDRILRIFVRDVTTEHVKNQPAQSPHQSYVQTFTSTYKYIKDYYLSSEGKEEDPDKEHEQENDEPEQENDEPKHENDEPKHEDEHDPHKPKRQQSLSNRLMKKLHTEMSSIYSSISSNVQPEHQHDLPSDVDIDSHDKPVEKQEMKTPLEMFHERLDNLKKGIPDGVFSTFLDPSEIENDPIIKNALKY</sequence>
<dbReference type="OrthoDB" id="2117591at2759"/>
<dbReference type="Proteomes" id="UP000789396">
    <property type="component" value="Unassembled WGS sequence"/>
</dbReference>
<evidence type="ECO:0000259" key="2">
    <source>
        <dbReference type="Pfam" id="PF09949"/>
    </source>
</evidence>
<dbReference type="PANTHER" id="PTHR28208">
    <property type="entry name" value="PHOSPHATIDATE PHOSPHATASE APP1"/>
    <property type="match status" value="1"/>
</dbReference>
<accession>A0A9N9FIB0</accession>
<proteinExistence type="predicted"/>
<dbReference type="Pfam" id="PF09949">
    <property type="entry name" value="APP1_cat"/>
    <property type="match status" value="1"/>
</dbReference>
<dbReference type="EMBL" id="CAJVPZ010003938">
    <property type="protein sequence ID" value="CAG8538412.1"/>
    <property type="molecule type" value="Genomic_DNA"/>
</dbReference>
<dbReference type="PANTHER" id="PTHR28208:SF3">
    <property type="entry name" value="PHOSPHATIDATE PHOSPHATASE APP1"/>
    <property type="match status" value="1"/>
</dbReference>
<dbReference type="AlphaFoldDB" id="A0A9N9FIB0"/>
<feature type="compositionally biased region" description="Basic and acidic residues" evidence="1">
    <location>
        <begin position="363"/>
        <end position="380"/>
    </location>
</feature>
<dbReference type="GO" id="GO:0030479">
    <property type="term" value="C:actin cortical patch"/>
    <property type="evidence" value="ECO:0007669"/>
    <property type="project" value="TreeGrafter"/>
</dbReference>
<evidence type="ECO:0000256" key="1">
    <source>
        <dbReference type="SAM" id="MobiDB-lite"/>
    </source>
</evidence>
<evidence type="ECO:0000313" key="3">
    <source>
        <dbReference type="EMBL" id="CAG8538412.1"/>
    </source>
</evidence>
<feature type="region of interest" description="Disordered" evidence="1">
    <location>
        <begin position="408"/>
        <end position="428"/>
    </location>
</feature>
<organism evidence="3 4">
    <name type="scientific">Racocetra fulgida</name>
    <dbReference type="NCBI Taxonomy" id="60492"/>
    <lineage>
        <taxon>Eukaryota</taxon>
        <taxon>Fungi</taxon>
        <taxon>Fungi incertae sedis</taxon>
        <taxon>Mucoromycota</taxon>
        <taxon>Glomeromycotina</taxon>
        <taxon>Glomeromycetes</taxon>
        <taxon>Diversisporales</taxon>
        <taxon>Gigasporaceae</taxon>
        <taxon>Racocetra</taxon>
    </lineage>
</organism>
<feature type="region of interest" description="Disordered" evidence="1">
    <location>
        <begin position="341"/>
        <end position="388"/>
    </location>
</feature>
<feature type="domain" description="Phosphatidate phosphatase APP1 catalytic" evidence="2">
    <location>
        <begin position="260"/>
        <end position="307"/>
    </location>
</feature>
<dbReference type="InterPro" id="IPR019236">
    <property type="entry name" value="APP1_cat"/>
</dbReference>
<dbReference type="Gene3D" id="3.40.50.1000">
    <property type="entry name" value="HAD superfamily/HAD-like"/>
    <property type="match status" value="1"/>
</dbReference>
<gene>
    <name evidence="3" type="ORF">RFULGI_LOCUS4110</name>
</gene>